<dbReference type="GO" id="GO:0008270">
    <property type="term" value="F:zinc ion binding"/>
    <property type="evidence" value="ECO:0007669"/>
    <property type="project" value="UniProtKB-KW"/>
</dbReference>
<organism evidence="4 5">
    <name type="scientific">Striga hermonthica</name>
    <name type="common">Purple witchweed</name>
    <name type="synonym">Buchnera hermonthica</name>
    <dbReference type="NCBI Taxonomy" id="68872"/>
    <lineage>
        <taxon>Eukaryota</taxon>
        <taxon>Viridiplantae</taxon>
        <taxon>Streptophyta</taxon>
        <taxon>Embryophyta</taxon>
        <taxon>Tracheophyta</taxon>
        <taxon>Spermatophyta</taxon>
        <taxon>Magnoliopsida</taxon>
        <taxon>eudicotyledons</taxon>
        <taxon>Gunneridae</taxon>
        <taxon>Pentapetalae</taxon>
        <taxon>asterids</taxon>
        <taxon>lamiids</taxon>
        <taxon>Lamiales</taxon>
        <taxon>Orobanchaceae</taxon>
        <taxon>Buchnereae</taxon>
        <taxon>Striga</taxon>
    </lineage>
</organism>
<dbReference type="EMBL" id="CACSLK010012206">
    <property type="protein sequence ID" value="CAA0814724.1"/>
    <property type="molecule type" value="Genomic_DNA"/>
</dbReference>
<gene>
    <name evidence="4" type="ORF">SHERM_14993</name>
</gene>
<dbReference type="Proteomes" id="UP001153555">
    <property type="component" value="Unassembled WGS sequence"/>
</dbReference>
<keyword evidence="1" id="KW-0479">Metal-binding</keyword>
<dbReference type="PROSITE" id="PS50119">
    <property type="entry name" value="ZF_BBOX"/>
    <property type="match status" value="1"/>
</dbReference>
<keyword evidence="1" id="KW-0863">Zinc-finger</keyword>
<name>A0A9N7R5Q5_STRHE</name>
<feature type="region of interest" description="Disordered" evidence="2">
    <location>
        <begin position="218"/>
        <end position="246"/>
    </location>
</feature>
<keyword evidence="1" id="KW-0862">Zinc</keyword>
<reference evidence="4" key="1">
    <citation type="submission" date="2019-12" db="EMBL/GenBank/DDBJ databases">
        <authorList>
            <person name="Scholes J."/>
        </authorList>
    </citation>
    <scope>NUCLEOTIDE SEQUENCE</scope>
</reference>
<dbReference type="InterPro" id="IPR000315">
    <property type="entry name" value="Znf_B-box"/>
</dbReference>
<sequence length="468" mass="51633">MAGCNFRVKRSKTASDWVRSLLRSKFFVSCVDHGQLRKSEKNLFCVDCNLCLCKHCVTSPARHGCLHRLLQICKYVYRDVVRLHDIQPHLDCSLIQAYKVNGEKAIHLNPRPQLKKDVKSSKAKVVGTCCEACGRHIQHFPNRFCSIACKISTYSTTTINRSHKIMISSEGGQLPNLEQEESSFNENGYASSSFSVAESSSESARNHHVSATAAIAARRSPSLQAARRRGRPATRQQPPATAVYVPPPVTVTSHVNFLDDVLRRRSELHQPHALAPGGRQRCTGLRRLTRSGVDGKVINPASTDSSSCAASRSWRTKLIGARRLCDCRPAGATPEPSRFLISLYTAKVRRSCGADGHSGGGRHRRGRRWWFSPPDTCNFIGARGGGDGVGRLLWWKVATPVMLPARTAGCATGRRWRTAVADGGGNASWCCYGQTTEERMRTGDGRRRRGEGLWTTTIVKAVNLEISP</sequence>
<comment type="caution">
    <text evidence="4">The sequence shown here is derived from an EMBL/GenBank/DDBJ whole genome shotgun (WGS) entry which is preliminary data.</text>
</comment>
<dbReference type="InterPro" id="IPR006734">
    <property type="entry name" value="PLATZ"/>
</dbReference>
<evidence type="ECO:0000259" key="3">
    <source>
        <dbReference type="PROSITE" id="PS50119"/>
    </source>
</evidence>
<dbReference type="Pfam" id="PF04640">
    <property type="entry name" value="PLATZ"/>
    <property type="match status" value="1"/>
</dbReference>
<accession>A0A9N7R5Q5</accession>
<dbReference type="PANTHER" id="PTHR31065">
    <property type="entry name" value="PLATZ TRANSCRIPTION FACTOR FAMILY PROTEIN"/>
    <property type="match status" value="1"/>
</dbReference>
<keyword evidence="5" id="KW-1185">Reference proteome</keyword>
<feature type="domain" description="B box-type" evidence="3">
    <location>
        <begin position="25"/>
        <end position="72"/>
    </location>
</feature>
<evidence type="ECO:0000256" key="1">
    <source>
        <dbReference type="PROSITE-ProRule" id="PRU00024"/>
    </source>
</evidence>
<dbReference type="OrthoDB" id="724537at2759"/>
<protein>
    <submittedName>
        <fullName evidence="4">PLATZ transcription factor family protein</fullName>
    </submittedName>
</protein>
<dbReference type="AlphaFoldDB" id="A0A9N7R5Q5"/>
<dbReference type="PANTHER" id="PTHR31065:SF41">
    <property type="entry name" value="PLATZ TRANSCRIPTION FACTOR FAMILY PROTEIN"/>
    <property type="match status" value="1"/>
</dbReference>
<evidence type="ECO:0000313" key="5">
    <source>
        <dbReference type="Proteomes" id="UP001153555"/>
    </source>
</evidence>
<evidence type="ECO:0000313" key="4">
    <source>
        <dbReference type="EMBL" id="CAA0814724.1"/>
    </source>
</evidence>
<proteinExistence type="predicted"/>
<evidence type="ECO:0000256" key="2">
    <source>
        <dbReference type="SAM" id="MobiDB-lite"/>
    </source>
</evidence>